<comment type="similarity">
    <text evidence="6">Belongs to the WD repeat TRM82 family.</text>
</comment>
<reference evidence="9 10" key="1">
    <citation type="journal article" date="2024" name="J. Plant Pathol.">
        <title>Sequence and assembly of the genome of Seiridium unicorne, isolate CBS 538.82, causal agent of cypress canker disease.</title>
        <authorList>
            <person name="Scali E."/>
            <person name="Rocca G.D."/>
            <person name="Danti R."/>
            <person name="Garbelotto M."/>
            <person name="Barberini S."/>
            <person name="Baroncelli R."/>
            <person name="Emiliani G."/>
        </authorList>
    </citation>
    <scope>NUCLEOTIDE SEQUENCE [LARGE SCALE GENOMIC DNA]</scope>
    <source>
        <strain evidence="9 10">BM-138-508</strain>
    </source>
</reference>
<name>A0ABR2V447_9PEZI</name>
<dbReference type="SMART" id="SM00320">
    <property type="entry name" value="WD40"/>
    <property type="match status" value="3"/>
</dbReference>
<dbReference type="Gene3D" id="2.130.10.10">
    <property type="entry name" value="YVTN repeat-like/Quinoprotein amine dehydrogenase"/>
    <property type="match status" value="2"/>
</dbReference>
<evidence type="ECO:0000313" key="9">
    <source>
        <dbReference type="EMBL" id="KAK9421685.1"/>
    </source>
</evidence>
<evidence type="ECO:0000256" key="3">
    <source>
        <dbReference type="ARBA" id="ARBA00022694"/>
    </source>
</evidence>
<evidence type="ECO:0000256" key="6">
    <source>
        <dbReference type="HAMAP-Rule" id="MF_03056"/>
    </source>
</evidence>
<evidence type="ECO:0000256" key="4">
    <source>
        <dbReference type="ARBA" id="ARBA00022737"/>
    </source>
</evidence>
<keyword evidence="3 6" id="KW-0819">tRNA processing</keyword>
<dbReference type="PANTHER" id="PTHR16288:SF0">
    <property type="entry name" value="TRNA (GUANINE-N(7)-)-METHYLTRANSFERASE NON-CATALYTIC SUBUNIT WDR4"/>
    <property type="match status" value="1"/>
</dbReference>
<comment type="function">
    <text evidence="6">Required for the formation of N(7)-methylguanine at position 46 (m7G46) in tRNA. In the complex, it is required to stabilize and induce conformational changes of the catalytic subunit.</text>
</comment>
<feature type="repeat" description="WD" evidence="7">
    <location>
        <begin position="313"/>
        <end position="344"/>
    </location>
</feature>
<dbReference type="InterPro" id="IPR028884">
    <property type="entry name" value="Trm82"/>
</dbReference>
<dbReference type="SUPFAM" id="SSF50978">
    <property type="entry name" value="WD40 repeat-like"/>
    <property type="match status" value="1"/>
</dbReference>
<feature type="region of interest" description="Disordered" evidence="8">
    <location>
        <begin position="44"/>
        <end position="117"/>
    </location>
</feature>
<dbReference type="EMBL" id="JARVKF010000168">
    <property type="protein sequence ID" value="KAK9421685.1"/>
    <property type="molecule type" value="Genomic_DNA"/>
</dbReference>
<protein>
    <recommendedName>
        <fullName evidence="11">Transfer RNA methyltransferase 82</fullName>
    </recommendedName>
</protein>
<keyword evidence="4 6" id="KW-0677">Repeat</keyword>
<dbReference type="Proteomes" id="UP001408356">
    <property type="component" value="Unassembled WGS sequence"/>
</dbReference>
<dbReference type="HAMAP" id="MF_03056">
    <property type="entry name" value="TRM82"/>
    <property type="match status" value="1"/>
</dbReference>
<gene>
    <name evidence="9" type="ORF">SUNI508_05615</name>
</gene>
<sequence>MSLPYQCVTALGQTGMIVAARGTIVFTFGFEGSLLASWEHPATQRKPLSGGNATEDGATKIIGDDEGSSPAKKRKIETSDGVHAVVAASRDEQEPAQGEANGIDQKKTRKGRHATRASDYKVQDQPYVNLLRTTSNGSHVVAVTAADKAVWVFEHDGRGQLKQLSQRSMPKRPCDLAVTADDKTILVADKFGDVYSLPLIPSSEPEGLEPQVPNVATLPQNLASKGANSLTVHSQRNRKALVDQERQRQLNPQPKTKEAPTFVHELLIGHVSMLTAVAVASAEGKPYILTADRDEHIRVSRGIPQAYVIENFCLGHRSFINALCLPRPDVLVSGGGDNELYVWDWRVAVLREKVDLLGHVLKVVPEASKVAISRLVSSEGGWVMVICERVPAVFVFRLVDDKLTFTQTLELPGNVLDLDIVPNPEKPAGLVVGIDNADSQLTAFQFVDERWESSSIQYQPTDVKGLEAPRAELDDLFYNAEKLRKIDQPYGDEEGETPAPDSEAAGTPADQVA</sequence>
<evidence type="ECO:0000256" key="7">
    <source>
        <dbReference type="PROSITE-ProRule" id="PRU00221"/>
    </source>
</evidence>
<comment type="caution">
    <text evidence="9">The sequence shown here is derived from an EMBL/GenBank/DDBJ whole genome shotgun (WGS) entry which is preliminary data.</text>
</comment>
<keyword evidence="10" id="KW-1185">Reference proteome</keyword>
<evidence type="ECO:0000256" key="5">
    <source>
        <dbReference type="ARBA" id="ARBA00023242"/>
    </source>
</evidence>
<evidence type="ECO:0000256" key="8">
    <source>
        <dbReference type="SAM" id="MobiDB-lite"/>
    </source>
</evidence>
<evidence type="ECO:0000256" key="2">
    <source>
        <dbReference type="ARBA" id="ARBA00022574"/>
    </source>
</evidence>
<feature type="region of interest" description="Disordered" evidence="8">
    <location>
        <begin position="487"/>
        <end position="513"/>
    </location>
</feature>
<comment type="subcellular location">
    <subcellularLocation>
        <location evidence="1 6">Nucleus</location>
    </subcellularLocation>
</comment>
<comment type="pathway">
    <text evidence="6">tRNA modification; N(7)-methylguanine-tRNA biosynthesis.</text>
</comment>
<dbReference type="InterPro" id="IPR001680">
    <property type="entry name" value="WD40_rpt"/>
</dbReference>
<evidence type="ECO:0000313" key="10">
    <source>
        <dbReference type="Proteomes" id="UP001408356"/>
    </source>
</evidence>
<dbReference type="PANTHER" id="PTHR16288">
    <property type="entry name" value="WD40 REPEAT PROTEIN 4"/>
    <property type="match status" value="1"/>
</dbReference>
<keyword evidence="2 6" id="KW-0853">WD repeat</keyword>
<keyword evidence="5 6" id="KW-0539">Nucleus</keyword>
<evidence type="ECO:0000256" key="1">
    <source>
        <dbReference type="ARBA" id="ARBA00004123"/>
    </source>
</evidence>
<dbReference type="PROSITE" id="PS50082">
    <property type="entry name" value="WD_REPEATS_2"/>
    <property type="match status" value="1"/>
</dbReference>
<proteinExistence type="inferred from homology"/>
<accession>A0ABR2V447</accession>
<dbReference type="InterPro" id="IPR036322">
    <property type="entry name" value="WD40_repeat_dom_sf"/>
</dbReference>
<evidence type="ECO:0008006" key="11">
    <source>
        <dbReference type="Google" id="ProtNLM"/>
    </source>
</evidence>
<organism evidence="9 10">
    <name type="scientific">Seiridium unicorne</name>
    <dbReference type="NCBI Taxonomy" id="138068"/>
    <lineage>
        <taxon>Eukaryota</taxon>
        <taxon>Fungi</taxon>
        <taxon>Dikarya</taxon>
        <taxon>Ascomycota</taxon>
        <taxon>Pezizomycotina</taxon>
        <taxon>Sordariomycetes</taxon>
        <taxon>Xylariomycetidae</taxon>
        <taxon>Amphisphaeriales</taxon>
        <taxon>Sporocadaceae</taxon>
        <taxon>Seiridium</taxon>
    </lineage>
</organism>
<dbReference type="InterPro" id="IPR015943">
    <property type="entry name" value="WD40/YVTN_repeat-like_dom_sf"/>
</dbReference>